<evidence type="ECO:0000256" key="4">
    <source>
        <dbReference type="SAM" id="SignalP"/>
    </source>
</evidence>
<sequence length="261" mass="30452">MSYKLIIFCASMAVASCAFIDLNEQIANQMQYQQEMRQLQNDQIREHQELQHQQRQDQLHQLIDARRVQEQFIRDQEQERLDRINEGRHHLNNNHHHQHHNVFWPHNNHRNTPAVVHLQPAIINIPSSTRHINTHDDSNYNFGYTVSDITTGDFKSHEETKVGDQVHGKYTMLDSDGFQRTVNYRADDVHGFDADVRRDPAVPSLIFNNNNHGHSQQRHEFNRTPNTVFFTTTHPRSSSIAQVSRVEDGAQSNYVTATTSF</sequence>
<dbReference type="GO" id="GO:0042302">
    <property type="term" value="F:structural constituent of cuticle"/>
    <property type="evidence" value="ECO:0007669"/>
    <property type="project" value="UniProtKB-UniRule"/>
</dbReference>
<accession>A0A9J6C261</accession>
<dbReference type="PANTHER" id="PTHR12236:SF46">
    <property type="entry name" value="CUTICULAR PROTEIN 30B-RELATED"/>
    <property type="match status" value="1"/>
</dbReference>
<dbReference type="EMBL" id="JADBJN010000002">
    <property type="protein sequence ID" value="KAG5675968.1"/>
    <property type="molecule type" value="Genomic_DNA"/>
</dbReference>
<evidence type="ECO:0000313" key="6">
    <source>
        <dbReference type="Proteomes" id="UP001107558"/>
    </source>
</evidence>
<dbReference type="Proteomes" id="UP001107558">
    <property type="component" value="Chromosome 2"/>
</dbReference>
<dbReference type="InterPro" id="IPR051217">
    <property type="entry name" value="Insect_Cuticle_Struc_Prot"/>
</dbReference>
<dbReference type="InterPro" id="IPR000618">
    <property type="entry name" value="Insect_cuticle"/>
</dbReference>
<feature type="coiled-coil region" evidence="3">
    <location>
        <begin position="22"/>
        <end position="94"/>
    </location>
</feature>
<proteinExistence type="predicted"/>
<gene>
    <name evidence="5" type="ORF">PVAND_005824</name>
</gene>
<dbReference type="PROSITE" id="PS51257">
    <property type="entry name" value="PROKAR_LIPOPROTEIN"/>
    <property type="match status" value="1"/>
</dbReference>
<evidence type="ECO:0000256" key="1">
    <source>
        <dbReference type="ARBA" id="ARBA00022460"/>
    </source>
</evidence>
<dbReference type="GO" id="GO:0005615">
    <property type="term" value="C:extracellular space"/>
    <property type="evidence" value="ECO:0007669"/>
    <property type="project" value="TreeGrafter"/>
</dbReference>
<dbReference type="InterPro" id="IPR031311">
    <property type="entry name" value="CHIT_BIND_RR_consensus"/>
</dbReference>
<organism evidence="5 6">
    <name type="scientific">Polypedilum vanderplanki</name>
    <name type="common">Sleeping chironomid midge</name>
    <dbReference type="NCBI Taxonomy" id="319348"/>
    <lineage>
        <taxon>Eukaryota</taxon>
        <taxon>Metazoa</taxon>
        <taxon>Ecdysozoa</taxon>
        <taxon>Arthropoda</taxon>
        <taxon>Hexapoda</taxon>
        <taxon>Insecta</taxon>
        <taxon>Pterygota</taxon>
        <taxon>Neoptera</taxon>
        <taxon>Endopterygota</taxon>
        <taxon>Diptera</taxon>
        <taxon>Nematocera</taxon>
        <taxon>Chironomoidea</taxon>
        <taxon>Chironomidae</taxon>
        <taxon>Chironominae</taxon>
        <taxon>Polypedilum</taxon>
        <taxon>Polypedilum</taxon>
    </lineage>
</organism>
<name>A0A9J6C261_POLVA</name>
<evidence type="ECO:0000256" key="3">
    <source>
        <dbReference type="SAM" id="Coils"/>
    </source>
</evidence>
<comment type="caution">
    <text evidence="5">The sequence shown here is derived from an EMBL/GenBank/DDBJ whole genome shotgun (WGS) entry which is preliminary data.</text>
</comment>
<protein>
    <recommendedName>
        <fullName evidence="7">Cuticle protein</fullName>
    </recommendedName>
</protein>
<dbReference type="Pfam" id="PF00379">
    <property type="entry name" value="Chitin_bind_4"/>
    <property type="match status" value="1"/>
</dbReference>
<reference evidence="5" key="1">
    <citation type="submission" date="2021-03" db="EMBL/GenBank/DDBJ databases">
        <title>Chromosome level genome of the anhydrobiotic midge Polypedilum vanderplanki.</title>
        <authorList>
            <person name="Yoshida Y."/>
            <person name="Kikawada T."/>
            <person name="Gusev O."/>
        </authorList>
    </citation>
    <scope>NUCLEOTIDE SEQUENCE</scope>
    <source>
        <strain evidence="5">NIAS01</strain>
        <tissue evidence="5">Whole body or cell culture</tissue>
    </source>
</reference>
<evidence type="ECO:0000256" key="2">
    <source>
        <dbReference type="PROSITE-ProRule" id="PRU00497"/>
    </source>
</evidence>
<dbReference type="PROSITE" id="PS51155">
    <property type="entry name" value="CHIT_BIND_RR_2"/>
    <property type="match status" value="1"/>
</dbReference>
<keyword evidence="3" id="KW-0175">Coiled coil</keyword>
<evidence type="ECO:0000313" key="5">
    <source>
        <dbReference type="EMBL" id="KAG5675968.1"/>
    </source>
</evidence>
<feature type="chain" id="PRO_5039907659" description="Cuticle protein" evidence="4">
    <location>
        <begin position="18"/>
        <end position="261"/>
    </location>
</feature>
<dbReference type="AlphaFoldDB" id="A0A9J6C261"/>
<dbReference type="PANTHER" id="PTHR12236">
    <property type="entry name" value="STRUCTURAL CONTITUENT OF CUTICLE"/>
    <property type="match status" value="1"/>
</dbReference>
<dbReference type="GO" id="GO:0031012">
    <property type="term" value="C:extracellular matrix"/>
    <property type="evidence" value="ECO:0007669"/>
    <property type="project" value="TreeGrafter"/>
</dbReference>
<dbReference type="PRINTS" id="PR00947">
    <property type="entry name" value="CUTICLE"/>
</dbReference>
<feature type="signal peptide" evidence="4">
    <location>
        <begin position="1"/>
        <end position="17"/>
    </location>
</feature>
<keyword evidence="1 2" id="KW-0193">Cuticle</keyword>
<keyword evidence="4" id="KW-0732">Signal</keyword>
<dbReference type="PROSITE" id="PS00233">
    <property type="entry name" value="CHIT_BIND_RR_1"/>
    <property type="match status" value="1"/>
</dbReference>
<dbReference type="OrthoDB" id="6382835at2759"/>
<keyword evidence="6" id="KW-1185">Reference proteome</keyword>
<evidence type="ECO:0008006" key="7">
    <source>
        <dbReference type="Google" id="ProtNLM"/>
    </source>
</evidence>